<keyword evidence="2 4" id="KW-0597">Phosphoprotein</keyword>
<dbReference type="Pfam" id="PF00072">
    <property type="entry name" value="Response_reg"/>
    <property type="match status" value="2"/>
</dbReference>
<dbReference type="Proteomes" id="UP000077384">
    <property type="component" value="Unassembled WGS sequence"/>
</dbReference>
<dbReference type="Proteomes" id="UP000093694">
    <property type="component" value="Unassembled WGS sequence"/>
</dbReference>
<dbReference type="EMBL" id="LITQ01000035">
    <property type="protein sequence ID" value="OAA88831.1"/>
    <property type="molecule type" value="Genomic_DNA"/>
</dbReference>
<sequence length="262" mass="30069">MHTVLHIEESEFFCNIVKNTLVKGNYSYISADNFNEAYKILQDSDIDIIITSLYAKGGSIENFLKDINYSSKKDIPIFVVTSNAIDETKKKLLNLGVTDYILKKDLNEQIIQRIDSIFQSDEYMEDLREAKIAIIDDSSFDSLIEKDLFKKYNINNVDSYKSSKDLLKSNKKYDIYLVDIILENEFGQNLIRDIRKANLKASIIAVTSLDNPKTLASILNSGADDFITKPINEQLFISKLKSNIKTYALNKQVKNIFKEMKK</sequence>
<keyword evidence="9" id="KW-1185">Reference proteome</keyword>
<comment type="caution">
    <text evidence="6">The sequence shown here is derived from an EMBL/GenBank/DDBJ whole genome shotgun (WGS) entry which is preliminary data.</text>
</comment>
<organism evidence="6 8">
    <name type="scientific">Clostridium coskatii</name>
    <dbReference type="NCBI Taxonomy" id="1705578"/>
    <lineage>
        <taxon>Bacteria</taxon>
        <taxon>Bacillati</taxon>
        <taxon>Bacillota</taxon>
        <taxon>Clostridia</taxon>
        <taxon>Eubacteriales</taxon>
        <taxon>Clostridiaceae</taxon>
        <taxon>Clostridium</taxon>
    </lineage>
</organism>
<dbReference type="GO" id="GO:0000160">
    <property type="term" value="P:phosphorelay signal transduction system"/>
    <property type="evidence" value="ECO:0007669"/>
    <property type="project" value="InterPro"/>
</dbReference>
<evidence type="ECO:0000313" key="6">
    <source>
        <dbReference type="EMBL" id="OAA88831.1"/>
    </source>
</evidence>
<dbReference type="PROSITE" id="PS50110">
    <property type="entry name" value="RESPONSE_REGULATORY"/>
    <property type="match status" value="2"/>
</dbReference>
<evidence type="ECO:0000313" key="8">
    <source>
        <dbReference type="Proteomes" id="UP000077384"/>
    </source>
</evidence>
<comment type="function">
    <text evidence="3">May play the central regulatory role in sporulation. It may be an element of the effector pathway responsible for the activation of sporulation genes in response to nutritional stress. Spo0A may act in concert with spo0H (a sigma factor) to control the expression of some genes that are critical to the sporulation process.</text>
</comment>
<evidence type="ECO:0000259" key="5">
    <source>
        <dbReference type="PROSITE" id="PS50110"/>
    </source>
</evidence>
<dbReference type="AlphaFoldDB" id="A0A168QA53"/>
<accession>A0A168QA53</accession>
<evidence type="ECO:0000256" key="4">
    <source>
        <dbReference type="PROSITE-ProRule" id="PRU00169"/>
    </source>
</evidence>
<feature type="domain" description="Response regulatory" evidence="5">
    <location>
        <begin position="3"/>
        <end position="118"/>
    </location>
</feature>
<reference evidence="6 8" key="1">
    <citation type="journal article" date="2015" name="Biotechnol. Bioeng.">
        <title>Genome sequence and phenotypic characterization of Caulobacter segnis.</title>
        <authorList>
            <person name="Patel S."/>
            <person name="Fletcher B."/>
            <person name="Scott D.C."/>
            <person name="Ely B."/>
        </authorList>
    </citation>
    <scope>NUCLEOTIDE SEQUENCE [LARGE SCALE GENOMIC DNA]</scope>
    <source>
        <strain evidence="6 8">PS02</strain>
    </source>
</reference>
<dbReference type="CDD" id="cd00156">
    <property type="entry name" value="REC"/>
    <property type="match status" value="2"/>
</dbReference>
<evidence type="ECO:0000313" key="7">
    <source>
        <dbReference type="EMBL" id="OBR93594.1"/>
    </source>
</evidence>
<evidence type="ECO:0000256" key="1">
    <source>
        <dbReference type="ARBA" id="ARBA00018672"/>
    </source>
</evidence>
<protein>
    <recommendedName>
        <fullName evidence="1">Stage 0 sporulation protein A homolog</fullName>
    </recommendedName>
</protein>
<feature type="domain" description="Response regulatory" evidence="5">
    <location>
        <begin position="131"/>
        <end position="244"/>
    </location>
</feature>
<reference evidence="7 9" key="2">
    <citation type="journal article" date="2016" name="Front. Microbiol.">
        <title>Industrial Acetogenic Biocatalysts: A Comparative Metabolic and Genomic Analysis.</title>
        <authorList>
            <person name="Bengelsdorf F."/>
            <person name="Poehlein A."/>
            <person name="Sonja S."/>
            <person name="Erz C."/>
            <person name="Hummel T."/>
            <person name="Hoffmeister S."/>
            <person name="Daniel R."/>
            <person name="Durre P."/>
        </authorList>
    </citation>
    <scope>NUCLEOTIDE SEQUENCE [LARGE SCALE GENOMIC DNA]</scope>
    <source>
        <strain evidence="7 9">PTA-10522</strain>
    </source>
</reference>
<dbReference type="InterPro" id="IPR001789">
    <property type="entry name" value="Sig_transdc_resp-reg_receiver"/>
</dbReference>
<evidence type="ECO:0000256" key="2">
    <source>
        <dbReference type="ARBA" id="ARBA00022553"/>
    </source>
</evidence>
<dbReference type="RefSeq" id="WP_063602271.1">
    <property type="nucleotide sequence ID" value="NZ_LITQ01000035.1"/>
</dbReference>
<gene>
    <name evidence="6" type="primary">phoP_5</name>
    <name evidence="7" type="synonym">phoP_2</name>
    <name evidence="7" type="ORF">CLCOS_23570</name>
    <name evidence="6" type="ORF">WX73_02595</name>
</gene>
<dbReference type="SMART" id="SM00448">
    <property type="entry name" value="REC"/>
    <property type="match status" value="2"/>
</dbReference>
<comment type="caution">
    <text evidence="4">Lacks conserved residue(s) required for the propagation of feature annotation.</text>
</comment>
<dbReference type="InterPro" id="IPR011006">
    <property type="entry name" value="CheY-like_superfamily"/>
</dbReference>
<dbReference type="PATRIC" id="fig|1705578.3.peg.2860"/>
<name>A0A168QA53_9CLOT</name>
<dbReference type="SUPFAM" id="SSF52172">
    <property type="entry name" value="CheY-like"/>
    <property type="match status" value="2"/>
</dbReference>
<evidence type="ECO:0000313" key="9">
    <source>
        <dbReference type="Proteomes" id="UP000093694"/>
    </source>
</evidence>
<feature type="modified residue" description="4-aspartylphosphate" evidence="4">
    <location>
        <position position="179"/>
    </location>
</feature>
<evidence type="ECO:0000256" key="3">
    <source>
        <dbReference type="ARBA" id="ARBA00024867"/>
    </source>
</evidence>
<dbReference type="Gene3D" id="3.40.50.2300">
    <property type="match status" value="2"/>
</dbReference>
<dbReference type="InterPro" id="IPR050595">
    <property type="entry name" value="Bact_response_regulator"/>
</dbReference>
<dbReference type="PANTHER" id="PTHR44591">
    <property type="entry name" value="STRESS RESPONSE REGULATOR PROTEIN 1"/>
    <property type="match status" value="1"/>
</dbReference>
<proteinExistence type="predicted"/>
<dbReference type="EMBL" id="LROR01000052">
    <property type="protein sequence ID" value="OBR93594.1"/>
    <property type="molecule type" value="Genomic_DNA"/>
</dbReference>
<dbReference type="PANTHER" id="PTHR44591:SF23">
    <property type="entry name" value="CHEY SUBFAMILY"/>
    <property type="match status" value="1"/>
</dbReference>